<evidence type="ECO:0000256" key="6">
    <source>
        <dbReference type="PIRSR" id="PIRSR630616-1"/>
    </source>
</evidence>
<proteinExistence type="predicted"/>
<feature type="domain" description="Protein kinase" evidence="11">
    <location>
        <begin position="437"/>
        <end position="689"/>
    </location>
</feature>
<feature type="compositionally biased region" description="Gly residues" evidence="10">
    <location>
        <begin position="278"/>
        <end position="289"/>
    </location>
</feature>
<dbReference type="GO" id="GO:0004674">
    <property type="term" value="F:protein serine/threonine kinase activity"/>
    <property type="evidence" value="ECO:0007669"/>
    <property type="project" value="UniProtKB-KW"/>
</dbReference>
<feature type="compositionally biased region" description="Low complexity" evidence="10">
    <location>
        <begin position="222"/>
        <end position="249"/>
    </location>
</feature>
<dbReference type="FunFam" id="3.30.200.20:FF:000042">
    <property type="entry name" value="Aurora kinase A"/>
    <property type="match status" value="1"/>
</dbReference>
<feature type="region of interest" description="Disordered" evidence="10">
    <location>
        <begin position="803"/>
        <end position="875"/>
    </location>
</feature>
<evidence type="ECO:0000256" key="10">
    <source>
        <dbReference type="SAM" id="MobiDB-lite"/>
    </source>
</evidence>
<feature type="region of interest" description="Disordered" evidence="10">
    <location>
        <begin position="73"/>
        <end position="262"/>
    </location>
</feature>
<evidence type="ECO:0000313" key="12">
    <source>
        <dbReference type="EMBL" id="GMI16004.1"/>
    </source>
</evidence>
<reference evidence="13" key="1">
    <citation type="journal article" date="2023" name="Commun. Biol.">
        <title>Genome analysis of Parmales, the sister group of diatoms, reveals the evolutionary specialization of diatoms from phago-mixotrophs to photoautotrophs.</title>
        <authorList>
            <person name="Ban H."/>
            <person name="Sato S."/>
            <person name="Yoshikawa S."/>
            <person name="Yamada K."/>
            <person name="Nakamura Y."/>
            <person name="Ichinomiya M."/>
            <person name="Sato N."/>
            <person name="Blanc-Mathieu R."/>
            <person name="Endo H."/>
            <person name="Kuwata A."/>
            <person name="Ogata H."/>
        </authorList>
    </citation>
    <scope>NUCLEOTIDE SEQUENCE [LARGE SCALE GENOMIC DNA]</scope>
    <source>
        <strain evidence="13">NIES 3700</strain>
    </source>
</reference>
<evidence type="ECO:0000256" key="8">
    <source>
        <dbReference type="PIRSR" id="PIRSR630616-3"/>
    </source>
</evidence>
<feature type="region of interest" description="Disordered" evidence="10">
    <location>
        <begin position="342"/>
        <end position="376"/>
    </location>
</feature>
<feature type="compositionally biased region" description="Polar residues" evidence="10">
    <location>
        <begin position="305"/>
        <end position="316"/>
    </location>
</feature>
<dbReference type="PANTHER" id="PTHR24350">
    <property type="entry name" value="SERINE/THREONINE-PROTEIN KINASE IAL-RELATED"/>
    <property type="match status" value="1"/>
</dbReference>
<dbReference type="CDD" id="cd14003">
    <property type="entry name" value="STKc_AMPK-like"/>
    <property type="match status" value="1"/>
</dbReference>
<dbReference type="SUPFAM" id="SSF56112">
    <property type="entry name" value="Protein kinase-like (PK-like)"/>
    <property type="match status" value="1"/>
</dbReference>
<feature type="binding site" evidence="7">
    <location>
        <position position="578"/>
    </location>
    <ligand>
        <name>ATP</name>
        <dbReference type="ChEBI" id="CHEBI:30616"/>
    </ligand>
</feature>
<evidence type="ECO:0000256" key="2">
    <source>
        <dbReference type="ARBA" id="ARBA00022679"/>
    </source>
</evidence>
<dbReference type="InterPro" id="IPR008271">
    <property type="entry name" value="Ser/Thr_kinase_AS"/>
</dbReference>
<keyword evidence="4" id="KW-0418">Kinase</keyword>
<keyword evidence="3 7" id="KW-0547">Nucleotide-binding</keyword>
<keyword evidence="2" id="KW-0808">Transferase</keyword>
<evidence type="ECO:0000256" key="7">
    <source>
        <dbReference type="PIRSR" id="PIRSR630616-2"/>
    </source>
</evidence>
<dbReference type="SMART" id="SM00220">
    <property type="entry name" value="S_TKc"/>
    <property type="match status" value="1"/>
</dbReference>
<dbReference type="AlphaFoldDB" id="A0A9W7FPT7"/>
<evidence type="ECO:0000256" key="5">
    <source>
        <dbReference type="ARBA" id="ARBA00022840"/>
    </source>
</evidence>
<dbReference type="PROSITE" id="PS00108">
    <property type="entry name" value="PROTEIN_KINASE_ST"/>
    <property type="match status" value="1"/>
</dbReference>
<comment type="caution">
    <text evidence="12">The sequence shown here is derived from an EMBL/GenBank/DDBJ whole genome shotgun (WGS) entry which is preliminary data.</text>
</comment>
<feature type="compositionally biased region" description="Basic and acidic residues" evidence="10">
    <location>
        <begin position="290"/>
        <end position="301"/>
    </location>
</feature>
<sequence>MLRSQGVFFLTPHTPTHALLLHITKFSQDHQGTNINKMMPYKVVTKHTYSSKTKLGMSPFQYLRDKLDTGKGRKVGIVHNPDKKSGVVGVGKDLNKENSTETKRTERTAVSERTERSGGAGVPVPRPSSSSSSGHKHSSQPASHLYHSSQQKVGGRPQSSSSASRVTISHNYSRAQYRMGVSNRTPSSQKRGHSHSHSRPSSASANRSGGGGRGGDGDGGDRVVYSRPSSASAVRSSRDSSSSGYKYKGSSGGGSSSGGSGSGATNYYQQTYHQVQQGGYGGGSSGGGKSAKEKESAKEKVTVTAAPSSGTRTRPQSAGAVTVSQRIAHRNFRTPEMIIQDSKRKAAAAAQQGGADGVDEGDKENGGGGENVVEVKATGGGKVEEVRVVKEQAVLVKSAASNLTDLSHKFCSGAELQYLQNIMSSGNLKGRSTTEFYTIGKVVGVGSFAKVRLAWHKLTGQAIAIKTYEKSKMKDASHLRRVQQEIRVMEKLNHPRLIRLFETLESPKRIHLIMEFVSAGNLCSYVKRRRRLPEEEARKIFHQICVALDYMHEVEIIHRDVKLENVLLDKDGNSKLIDFGFSVFSKDKKALKVFCGTPSYMAPEIVRRIEYEGKPVDAWSLGVVLYALVCGCFPFSAKSYPDLYKKIMKGAFRVPDSLSHSLKDLIHNLLQMDPRKRYTVGQAKSHPWVHNGKGGKMGDKMNGWQCDPGCSEILISKNAKNDLNDSVIKAMDEFGVRRETIIHNVLHKTHNGINTCYYLLKQAMKDNGSLVVEADGGDKGKGAKGEDGKTIISSAAYNSGASRAVRPLSAPTNKTFNNRFRGSGGGGDAKAQLAAALKKEEELDEEEDSFIKEDVDSVSEGGSGGSGLHGPDPFYPVPQHVSLRRVVIVGVIGQGAGSVGSRHRGLRHFRRFGHVRGFRIGIFRGGRSQVGAAGLAGGEREGDAARS</sequence>
<keyword evidence="1" id="KW-0723">Serine/threonine-protein kinase</keyword>
<evidence type="ECO:0000256" key="9">
    <source>
        <dbReference type="PROSITE-ProRule" id="PRU10141"/>
    </source>
</evidence>
<keyword evidence="13" id="KW-1185">Reference proteome</keyword>
<dbReference type="GO" id="GO:0005524">
    <property type="term" value="F:ATP binding"/>
    <property type="evidence" value="ECO:0007669"/>
    <property type="project" value="UniProtKB-UniRule"/>
</dbReference>
<feature type="compositionally biased region" description="Low complexity" evidence="10">
    <location>
        <begin position="127"/>
        <end position="143"/>
    </location>
</feature>
<dbReference type="InterPro" id="IPR011009">
    <property type="entry name" value="Kinase-like_dom_sf"/>
</dbReference>
<feature type="compositionally biased region" description="Gly residues" evidence="10">
    <location>
        <begin position="250"/>
        <end position="262"/>
    </location>
</feature>
<dbReference type="InterPro" id="IPR030616">
    <property type="entry name" value="Aur-like"/>
</dbReference>
<gene>
    <name evidence="12" type="ORF">TrLO_g2070</name>
</gene>
<feature type="binding site" evidence="7 9">
    <location>
        <position position="466"/>
    </location>
    <ligand>
        <name>ATP</name>
        <dbReference type="ChEBI" id="CHEBI:30616"/>
    </ligand>
</feature>
<evidence type="ECO:0000256" key="1">
    <source>
        <dbReference type="ARBA" id="ARBA00022527"/>
    </source>
</evidence>
<dbReference type="InterPro" id="IPR017441">
    <property type="entry name" value="Protein_kinase_ATP_BS"/>
</dbReference>
<feature type="compositionally biased region" description="Polar residues" evidence="10">
    <location>
        <begin position="810"/>
        <end position="820"/>
    </location>
</feature>
<dbReference type="EMBL" id="BRXW01000241">
    <property type="protein sequence ID" value="GMI16004.1"/>
    <property type="molecule type" value="Genomic_DNA"/>
</dbReference>
<feature type="region of interest" description="Disordered" evidence="10">
    <location>
        <begin position="276"/>
        <end position="324"/>
    </location>
</feature>
<feature type="compositionally biased region" description="Basic and acidic residues" evidence="10">
    <location>
        <begin position="93"/>
        <end position="116"/>
    </location>
</feature>
<evidence type="ECO:0000256" key="4">
    <source>
        <dbReference type="ARBA" id="ARBA00022777"/>
    </source>
</evidence>
<dbReference type="OrthoDB" id="193931at2759"/>
<dbReference type="InterPro" id="IPR000719">
    <property type="entry name" value="Prot_kinase_dom"/>
</dbReference>
<dbReference type="PROSITE" id="PS50011">
    <property type="entry name" value="PROTEIN_KINASE_DOM"/>
    <property type="match status" value="1"/>
</dbReference>
<feature type="active site" description="Proton acceptor" evidence="6">
    <location>
        <position position="560"/>
    </location>
</feature>
<evidence type="ECO:0000256" key="3">
    <source>
        <dbReference type="ARBA" id="ARBA00022741"/>
    </source>
</evidence>
<accession>A0A9W7FPT7</accession>
<feature type="binding site" evidence="7">
    <location>
        <begin position="564"/>
        <end position="565"/>
    </location>
    <ligand>
        <name>ATP</name>
        <dbReference type="ChEBI" id="CHEBI:30616"/>
    </ligand>
</feature>
<dbReference type="PROSITE" id="PS00107">
    <property type="entry name" value="PROTEIN_KINASE_ATP"/>
    <property type="match status" value="1"/>
</dbReference>
<keyword evidence="5 7" id="KW-0067">ATP-binding</keyword>
<dbReference type="FunFam" id="1.10.510.10:FF:000956">
    <property type="entry name" value="CAMK family protein kinase"/>
    <property type="match status" value="1"/>
</dbReference>
<dbReference type="Pfam" id="PF00069">
    <property type="entry name" value="Pkinase"/>
    <property type="match status" value="1"/>
</dbReference>
<name>A0A9W7FPT7_9STRA</name>
<dbReference type="Gene3D" id="1.10.510.10">
    <property type="entry name" value="Transferase(Phosphotransferase) domain 1"/>
    <property type="match status" value="1"/>
</dbReference>
<protein>
    <recommendedName>
        <fullName evidence="11">Protein kinase domain-containing protein</fullName>
    </recommendedName>
</protein>
<organism evidence="12 13">
    <name type="scientific">Triparma laevis f. longispina</name>
    <dbReference type="NCBI Taxonomy" id="1714387"/>
    <lineage>
        <taxon>Eukaryota</taxon>
        <taxon>Sar</taxon>
        <taxon>Stramenopiles</taxon>
        <taxon>Ochrophyta</taxon>
        <taxon>Bolidophyceae</taxon>
        <taxon>Parmales</taxon>
        <taxon>Triparmaceae</taxon>
        <taxon>Triparma</taxon>
    </lineage>
</organism>
<feature type="compositionally biased region" description="Polar residues" evidence="10">
    <location>
        <begin position="146"/>
        <end position="174"/>
    </location>
</feature>
<evidence type="ECO:0000259" key="11">
    <source>
        <dbReference type="PROSITE" id="PS50011"/>
    </source>
</evidence>
<feature type="cross-link" description="Glycyl lysine isopeptide (Lys-Gly) (interchain with G-Cter in SUMO2)" evidence="8">
    <location>
        <position position="562"/>
    </location>
</feature>
<dbReference type="Proteomes" id="UP001165122">
    <property type="component" value="Unassembled WGS sequence"/>
</dbReference>
<evidence type="ECO:0000313" key="13">
    <source>
        <dbReference type="Proteomes" id="UP001165122"/>
    </source>
</evidence>